<protein>
    <recommendedName>
        <fullName evidence="2">DUF7918 domain-containing protein</fullName>
    </recommendedName>
</protein>
<comment type="caution">
    <text evidence="3">The sequence shown here is derived from an EMBL/GenBank/DDBJ whole genome shotgun (WGS) entry which is preliminary data.</text>
</comment>
<dbReference type="RefSeq" id="XP_065962491.1">
    <property type="nucleotide sequence ID" value="XM_066106823.1"/>
</dbReference>
<organism evidence="3 4">
    <name type="scientific">Pyrenophora tritici-repentis</name>
    <dbReference type="NCBI Taxonomy" id="45151"/>
    <lineage>
        <taxon>Eukaryota</taxon>
        <taxon>Fungi</taxon>
        <taxon>Dikarya</taxon>
        <taxon>Ascomycota</taxon>
        <taxon>Pezizomycotina</taxon>
        <taxon>Dothideomycetes</taxon>
        <taxon>Pleosporomycetidae</taxon>
        <taxon>Pleosporales</taxon>
        <taxon>Pleosporineae</taxon>
        <taxon>Pleosporaceae</taxon>
        <taxon>Pyrenophora</taxon>
    </lineage>
</organism>
<sequence>MPDPGELRTVKTPCYRCKRLGVACIVRKTILGRPSPEGSSTAASDPPPTRTGDMGSRIIIELPSRMVAPNQSYTVQNEAYVANSFAIPRTGMYSTNDLRPGQGITKGWDGKTLLIHTPQSTETVIIIRALDALQREKVEGEWFRHLPARVGHTRALDLSIEALVAACAYARDVPKLTSGHCYQTLALALRAVQANMDQSHRELSDDLFASAALLAPFEGVLKKHGVPTCLHVEGLAAILMTRPPRYPVTELAREIFDFYACDSAIMACIQGAPSPFESVSQEYYVNNRIGCSDGDRAQLKALGSELFVRIPRLVGLVRALRSYPSPQNQLLRDAFSLSKSLLRLQDPQAEGRLLSNISCYPSDQDITSSLSQNLHFASVEEFEALAYYWQNRLTLLRLEQRLYELVASGNRQANNDTDDSRNSFLRGFGPKTNEKDSRQLFQLWHARSEMAILSEPGIEVAVIVNGQRLEEYDDDEEPRPKTVTKYIEAQSGTEFAIATSFKPPFPTQCDIKTCLYIDGKIMESWRCKHHQLLGKTFLKDYIYSQQDRECVKQKFYFAELEIMEEARYAPNVASVREALSAKGQVTLKFDFVTNVVVRGKGKPRNPIDYKGLVALENIPEKALKGDALSHQTVFSKPLKANRKALKDITYKYLDKEPFATFNFKYRSRASLKALRLTTVEETAPIPLADRPEEELTPVELRELLQRFRSREAETRSEEQDIKVEP</sequence>
<gene>
    <name evidence="3" type="ORF">PtrM4_088060</name>
</gene>
<accession>A0A834RWT4</accession>
<evidence type="ECO:0000313" key="4">
    <source>
        <dbReference type="Proteomes" id="UP000245464"/>
    </source>
</evidence>
<dbReference type="InterPro" id="IPR057678">
    <property type="entry name" value="DUF7918"/>
</dbReference>
<dbReference type="KEGG" id="ptrr:6342669"/>
<dbReference type="EMBL" id="NQIK02000004">
    <property type="protein sequence ID" value="KAF7571306.1"/>
    <property type="molecule type" value="Genomic_DNA"/>
</dbReference>
<dbReference type="PANTHER" id="PTHR36223:SF1">
    <property type="entry name" value="TRANSCRIPTION ELONGATION FACTOR EAF N-TERMINAL DOMAIN-CONTAINING PROTEIN"/>
    <property type="match status" value="1"/>
</dbReference>
<dbReference type="Proteomes" id="UP000245464">
    <property type="component" value="Chromosome 4"/>
</dbReference>
<feature type="region of interest" description="Disordered" evidence="1">
    <location>
        <begin position="34"/>
        <end position="54"/>
    </location>
</feature>
<evidence type="ECO:0000259" key="2">
    <source>
        <dbReference type="Pfam" id="PF25534"/>
    </source>
</evidence>
<proteinExistence type="predicted"/>
<dbReference type="GeneID" id="6342669"/>
<name>A0A834RWT4_9PLEO</name>
<dbReference type="Pfam" id="PF25534">
    <property type="entry name" value="DUF7918"/>
    <property type="match status" value="1"/>
</dbReference>
<feature type="domain" description="DUF7918" evidence="2">
    <location>
        <begin position="457"/>
        <end position="675"/>
    </location>
</feature>
<evidence type="ECO:0000256" key="1">
    <source>
        <dbReference type="SAM" id="MobiDB-lite"/>
    </source>
</evidence>
<feature type="region of interest" description="Disordered" evidence="1">
    <location>
        <begin position="411"/>
        <end position="431"/>
    </location>
</feature>
<evidence type="ECO:0000313" key="3">
    <source>
        <dbReference type="EMBL" id="KAF7571306.1"/>
    </source>
</evidence>
<dbReference type="PANTHER" id="PTHR36223">
    <property type="entry name" value="BETA-LACTAMASE-TYPE TRANSPEPTIDASE FOLD DOMAIN CONTAINING PROTEIN"/>
    <property type="match status" value="1"/>
</dbReference>
<reference evidence="3 4" key="1">
    <citation type="journal article" date="2018" name="BMC Genomics">
        <title>Comparative genomics of the wheat fungal pathogen Pyrenophora tritici-repentis reveals chromosomal variations and genome plasticity.</title>
        <authorList>
            <person name="Moolhuijzen P."/>
            <person name="See P.T."/>
            <person name="Hane J.K."/>
            <person name="Shi G."/>
            <person name="Liu Z."/>
            <person name="Oliver R.P."/>
            <person name="Moffat C.S."/>
        </authorList>
    </citation>
    <scope>NUCLEOTIDE SEQUENCE [LARGE SCALE GENOMIC DNA]</scope>
    <source>
        <strain evidence="3">M4</strain>
    </source>
</reference>
<dbReference type="AlphaFoldDB" id="A0A834RWT4"/>